<evidence type="ECO:0000256" key="1">
    <source>
        <dbReference type="ARBA" id="ARBA00009865"/>
    </source>
</evidence>
<comment type="caution">
    <text evidence="7">The sequence shown here is derived from an EMBL/GenBank/DDBJ whole genome shotgun (WGS) entry which is preliminary data.</text>
</comment>
<keyword evidence="5 6" id="KW-0326">Glycosidase</keyword>
<organism evidence="7 8">
    <name type="scientific">Ruminococcus hominis</name>
    <dbReference type="NCBI Taxonomy" id="2763065"/>
    <lineage>
        <taxon>Bacteria</taxon>
        <taxon>Bacillati</taxon>
        <taxon>Bacillota</taxon>
        <taxon>Clostridia</taxon>
        <taxon>Eubacteriales</taxon>
        <taxon>Oscillospiraceae</taxon>
        <taxon>Ruminococcus</taxon>
    </lineage>
</organism>
<evidence type="ECO:0000256" key="6">
    <source>
        <dbReference type="RuleBase" id="RU361187"/>
    </source>
</evidence>
<dbReference type="Gene3D" id="2.115.10.20">
    <property type="entry name" value="Glycosyl hydrolase domain, family 43"/>
    <property type="match status" value="1"/>
</dbReference>
<evidence type="ECO:0000256" key="3">
    <source>
        <dbReference type="ARBA" id="ARBA00022801"/>
    </source>
</evidence>
<dbReference type="SUPFAM" id="SSF75005">
    <property type="entry name" value="Arabinanase/levansucrase/invertase"/>
    <property type="match status" value="1"/>
</dbReference>
<evidence type="ECO:0000256" key="2">
    <source>
        <dbReference type="ARBA" id="ARBA00022651"/>
    </source>
</evidence>
<evidence type="ECO:0000256" key="5">
    <source>
        <dbReference type="ARBA" id="ARBA00023295"/>
    </source>
</evidence>
<protein>
    <submittedName>
        <fullName evidence="7">Family 43 glycosylhydrolase</fullName>
    </submittedName>
</protein>
<evidence type="ECO:0000313" key="8">
    <source>
        <dbReference type="Proteomes" id="UP000631576"/>
    </source>
</evidence>
<sequence>MKTTEINIRDPYILVQGGKYYLYGTRSATCWGTADGFDCYVSEDKENWKGPIEIFHRPEGFFADQNYWAPECIYYEGAFYLITTLGGSDRKKGIYVLRSEQPTGPFEVYSERITPEDWACIDGTVYIEQGVPYLIFSHSFEDTPDGDMCLLKMSSDLKQAEGEPVTLFSAAEAVWAKPVPFAKAEFGMDGDVYFTDGPCVMKMEDEKLYMTWSSWSTCGYAVGVAVSDSGKVEGPWRQLEEPLFPENGGHGMLYKDDDSMKFTLHYPNDKYKERPIFRTVVLKDGKLKLEER</sequence>
<dbReference type="InterPro" id="IPR023296">
    <property type="entry name" value="Glyco_hydro_beta-prop_sf"/>
</dbReference>
<dbReference type="InterPro" id="IPR052176">
    <property type="entry name" value="Glycosyl_Hydrlase_43_Enz"/>
</dbReference>
<keyword evidence="8" id="KW-1185">Reference proteome</keyword>
<name>A0ABR7G3K0_9FIRM</name>
<keyword evidence="3 6" id="KW-0378">Hydrolase</keyword>
<dbReference type="Proteomes" id="UP000631576">
    <property type="component" value="Unassembled WGS sequence"/>
</dbReference>
<proteinExistence type="inferred from homology"/>
<dbReference type="Pfam" id="PF04616">
    <property type="entry name" value="Glyco_hydro_43"/>
    <property type="match status" value="1"/>
</dbReference>
<reference evidence="7 8" key="1">
    <citation type="submission" date="2020-08" db="EMBL/GenBank/DDBJ databases">
        <title>Genome public.</title>
        <authorList>
            <person name="Liu C."/>
            <person name="Sun Q."/>
        </authorList>
    </citation>
    <scope>NUCLEOTIDE SEQUENCE [LARGE SCALE GENOMIC DNA]</scope>
    <source>
        <strain evidence="7 8">NSJ-13</strain>
    </source>
</reference>
<dbReference type="PANTHER" id="PTHR43772:SF2">
    <property type="entry name" value="PUTATIVE (AFU_ORTHOLOGUE AFUA_2G04480)-RELATED"/>
    <property type="match status" value="1"/>
</dbReference>
<dbReference type="CDD" id="cd08981">
    <property type="entry name" value="GH43_Bt1873-like"/>
    <property type="match status" value="1"/>
</dbReference>
<comment type="similarity">
    <text evidence="1 6">Belongs to the glycosyl hydrolase 43 family.</text>
</comment>
<keyword evidence="2" id="KW-0858">Xylan degradation</keyword>
<dbReference type="PANTHER" id="PTHR43772">
    <property type="entry name" value="ENDO-1,4-BETA-XYLANASE"/>
    <property type="match status" value="1"/>
</dbReference>
<accession>A0ABR7G3K0</accession>
<evidence type="ECO:0000256" key="4">
    <source>
        <dbReference type="ARBA" id="ARBA00023277"/>
    </source>
</evidence>
<dbReference type="InterPro" id="IPR006710">
    <property type="entry name" value="Glyco_hydro_43"/>
</dbReference>
<dbReference type="EMBL" id="JACOPE010000001">
    <property type="protein sequence ID" value="MBC5682025.1"/>
    <property type="molecule type" value="Genomic_DNA"/>
</dbReference>
<keyword evidence="4" id="KW-0119">Carbohydrate metabolism</keyword>
<gene>
    <name evidence="7" type="ORF">H8S40_00205</name>
</gene>
<evidence type="ECO:0000313" key="7">
    <source>
        <dbReference type="EMBL" id="MBC5682025.1"/>
    </source>
</evidence>
<keyword evidence="2" id="KW-0624">Polysaccharide degradation</keyword>